<dbReference type="InterPro" id="IPR023621">
    <property type="entry name" value="Ribosomal_eL31_dom_sf"/>
</dbReference>
<evidence type="ECO:0000313" key="6">
    <source>
        <dbReference type="EMBL" id="HHM44135.1"/>
    </source>
</evidence>
<reference evidence="6" key="1">
    <citation type="journal article" date="2020" name="mSystems">
        <title>Genome- and Community-Level Interaction Insights into Carbon Utilization and Element Cycling Functions of Hydrothermarchaeota in Hydrothermal Sediment.</title>
        <authorList>
            <person name="Zhou Z."/>
            <person name="Liu Y."/>
            <person name="Xu W."/>
            <person name="Pan J."/>
            <person name="Luo Z.H."/>
            <person name="Li M."/>
        </authorList>
    </citation>
    <scope>NUCLEOTIDE SEQUENCE [LARGE SCALE GENOMIC DNA]</scope>
    <source>
        <strain evidence="6">SpSt-1074</strain>
    </source>
</reference>
<gene>
    <name evidence="5" type="primary">rpl31e</name>
    <name evidence="6" type="ORF">ENM31_02410</name>
</gene>
<dbReference type="GO" id="GO:0003735">
    <property type="term" value="F:structural constituent of ribosome"/>
    <property type="evidence" value="ECO:0007669"/>
    <property type="project" value="InterPro"/>
</dbReference>
<comment type="caution">
    <text evidence="6">The sequence shown here is derived from an EMBL/GenBank/DDBJ whole genome shotgun (WGS) entry which is preliminary data.</text>
</comment>
<keyword evidence="2 5" id="KW-0689">Ribosomal protein</keyword>
<protein>
    <recommendedName>
        <fullName evidence="4 5">Large ribosomal subunit protein eL31</fullName>
    </recommendedName>
</protein>
<evidence type="ECO:0000256" key="1">
    <source>
        <dbReference type="ARBA" id="ARBA00010808"/>
    </source>
</evidence>
<sequence length="112" mass="13133">MCVSEDRFKPWVFEVRDGLSQEDVKAYTVPLDDAWKASRLRRADAAVRLVREFVQRHSKAENVKLSPKVVERIWMNGRQNPPRRIKIVLEKEDDETVVVRLEGEAGNEEERE</sequence>
<dbReference type="Gene3D" id="3.10.440.10">
    <property type="match status" value="1"/>
</dbReference>
<evidence type="ECO:0000256" key="2">
    <source>
        <dbReference type="ARBA" id="ARBA00022980"/>
    </source>
</evidence>
<accession>A0A7J3VSS7</accession>
<dbReference type="GO" id="GO:1990904">
    <property type="term" value="C:ribonucleoprotein complex"/>
    <property type="evidence" value="ECO:0007669"/>
    <property type="project" value="UniProtKB-KW"/>
</dbReference>
<dbReference type="NCBIfam" id="NF002258">
    <property type="entry name" value="PRK01192.1-1"/>
    <property type="match status" value="1"/>
</dbReference>
<name>A0A7J3VSS7_CALS0</name>
<dbReference type="HAMAP" id="MF_00410">
    <property type="entry name" value="Ribosomal_eL31"/>
    <property type="match status" value="1"/>
</dbReference>
<keyword evidence="3 5" id="KW-0687">Ribonucleoprotein</keyword>
<evidence type="ECO:0000256" key="5">
    <source>
        <dbReference type="HAMAP-Rule" id="MF_00410"/>
    </source>
</evidence>
<dbReference type="AlphaFoldDB" id="A0A7J3VSS7"/>
<dbReference type="Pfam" id="PF01198">
    <property type="entry name" value="Ribosomal_L31e"/>
    <property type="match status" value="1"/>
</dbReference>
<comment type="similarity">
    <text evidence="1 5">Belongs to the eukaryotic ribosomal protein eL31 family.</text>
</comment>
<dbReference type="SMART" id="SM01380">
    <property type="entry name" value="Ribosomal_L31e"/>
    <property type="match status" value="1"/>
</dbReference>
<evidence type="ECO:0000256" key="4">
    <source>
        <dbReference type="ARBA" id="ARBA00035230"/>
    </source>
</evidence>
<dbReference type="GO" id="GO:0006412">
    <property type="term" value="P:translation"/>
    <property type="evidence" value="ECO:0007669"/>
    <property type="project" value="UniProtKB-UniRule"/>
</dbReference>
<dbReference type="GO" id="GO:0005840">
    <property type="term" value="C:ribosome"/>
    <property type="evidence" value="ECO:0007669"/>
    <property type="project" value="UniProtKB-KW"/>
</dbReference>
<dbReference type="InterPro" id="IPR000054">
    <property type="entry name" value="Ribosomal_eL31"/>
</dbReference>
<proteinExistence type="inferred from homology"/>
<dbReference type="EMBL" id="DRXH01000080">
    <property type="protein sequence ID" value="HHM44135.1"/>
    <property type="molecule type" value="Genomic_DNA"/>
</dbReference>
<evidence type="ECO:0000256" key="3">
    <source>
        <dbReference type="ARBA" id="ARBA00023274"/>
    </source>
</evidence>
<dbReference type="SUPFAM" id="SSF54575">
    <property type="entry name" value="Ribosomal protein L31e"/>
    <property type="match status" value="1"/>
</dbReference>
<organism evidence="6">
    <name type="scientific">Caldiarchaeum subterraneum</name>
    <dbReference type="NCBI Taxonomy" id="311458"/>
    <lineage>
        <taxon>Archaea</taxon>
        <taxon>Nitrososphaerota</taxon>
        <taxon>Candidatus Caldarchaeales</taxon>
        <taxon>Candidatus Caldarchaeaceae</taxon>
        <taxon>Candidatus Caldarchaeum</taxon>
    </lineage>
</organism>